<sequence length="126" mass="14063">MNYSNCIFCQREQIQFVLENDLAGAFWDRSPVSTGHLLIIPKTHRDNYFALTTPELVAVNNLIHEAKALLDHDFQPDGYNIGVNIHEAAGQTVMHAHIHVIPRYLGDDAHPAGGIRKMFPGGGEFN</sequence>
<feature type="domain" description="HIT" evidence="2">
    <location>
        <begin position="4"/>
        <end position="110"/>
    </location>
</feature>
<dbReference type="InterPro" id="IPR036265">
    <property type="entry name" value="HIT-like_sf"/>
</dbReference>
<name>A0ABM8Z9D5_9LACO</name>
<evidence type="ECO:0000313" key="4">
    <source>
        <dbReference type="Proteomes" id="UP000789719"/>
    </source>
</evidence>
<dbReference type="PRINTS" id="PR00332">
    <property type="entry name" value="HISTRIAD"/>
</dbReference>
<evidence type="ECO:0000256" key="1">
    <source>
        <dbReference type="PROSITE-ProRule" id="PRU00464"/>
    </source>
</evidence>
<accession>A0ABM8Z9D5</accession>
<dbReference type="InterPro" id="IPR001310">
    <property type="entry name" value="Histidine_triad_HIT"/>
</dbReference>
<dbReference type="EMBL" id="CAKKNT010000004">
    <property type="protein sequence ID" value="CAH0418082.1"/>
    <property type="molecule type" value="Genomic_DNA"/>
</dbReference>
<dbReference type="RefSeq" id="WP_230098188.1">
    <property type="nucleotide sequence ID" value="NZ_CAKKNT010000004.1"/>
</dbReference>
<dbReference type="SUPFAM" id="SSF54197">
    <property type="entry name" value="HIT-like"/>
    <property type="match status" value="1"/>
</dbReference>
<dbReference type="PANTHER" id="PTHR42997">
    <property type="entry name" value="HIT FAMILY HYDROLASE"/>
    <property type="match status" value="1"/>
</dbReference>
<dbReference type="Proteomes" id="UP000789719">
    <property type="component" value="Unassembled WGS sequence"/>
</dbReference>
<dbReference type="PANTHER" id="PTHR42997:SF1">
    <property type="entry name" value="AP-4-A PHOSPHORYLASE"/>
    <property type="match status" value="1"/>
</dbReference>
<reference evidence="3 4" key="1">
    <citation type="submission" date="2021-11" db="EMBL/GenBank/DDBJ databases">
        <authorList>
            <person name="Depoorter E."/>
        </authorList>
    </citation>
    <scope>NUCLEOTIDE SEQUENCE [LARGE SCALE GENOMIC DNA]</scope>
    <source>
        <strain evidence="3 4">LMG 24286</strain>
    </source>
</reference>
<keyword evidence="4" id="KW-1185">Reference proteome</keyword>
<dbReference type="InterPro" id="IPR011146">
    <property type="entry name" value="HIT-like"/>
</dbReference>
<organism evidence="3 4">
    <name type="scientific">Periweissella ghanensis</name>
    <dbReference type="NCBI Taxonomy" id="467997"/>
    <lineage>
        <taxon>Bacteria</taxon>
        <taxon>Bacillati</taxon>
        <taxon>Bacillota</taxon>
        <taxon>Bacilli</taxon>
        <taxon>Lactobacillales</taxon>
        <taxon>Lactobacillaceae</taxon>
        <taxon>Periweissella</taxon>
    </lineage>
</organism>
<proteinExistence type="predicted"/>
<dbReference type="Pfam" id="PF01230">
    <property type="entry name" value="HIT"/>
    <property type="match status" value="1"/>
</dbReference>
<dbReference type="Gene3D" id="3.30.428.10">
    <property type="entry name" value="HIT-like"/>
    <property type="match status" value="1"/>
</dbReference>
<feature type="short sequence motif" description="Histidine triad motif" evidence="1">
    <location>
        <begin position="95"/>
        <end position="99"/>
    </location>
</feature>
<protein>
    <recommendedName>
        <fullName evidence="2">HIT domain-containing protein</fullName>
    </recommendedName>
</protein>
<gene>
    <name evidence="3" type="ORF">WGH24286_00498</name>
</gene>
<evidence type="ECO:0000313" key="3">
    <source>
        <dbReference type="EMBL" id="CAH0418082.1"/>
    </source>
</evidence>
<comment type="caution">
    <text evidence="3">The sequence shown here is derived from an EMBL/GenBank/DDBJ whole genome shotgun (WGS) entry which is preliminary data.</text>
</comment>
<dbReference type="InterPro" id="IPR052908">
    <property type="entry name" value="AP-4-A_phosphorylase"/>
</dbReference>
<evidence type="ECO:0000259" key="2">
    <source>
        <dbReference type="PROSITE" id="PS51084"/>
    </source>
</evidence>
<dbReference type="PROSITE" id="PS51084">
    <property type="entry name" value="HIT_2"/>
    <property type="match status" value="1"/>
</dbReference>